<sequence>MDDFAPVTLRPLPADTGTEAFLRPFLGLVVNWLDLRPALSEEAIATDDILNGYVAGWGREGDLALGAWAAGDEELIGAAWLRLPTEDWHGHGYVARDIPELAMAVMPEYRGGGTGRRLLTALISMARMAGHPSLSVSVEDGNDAATLYASLGFTVVGRSGTADTLLLSL</sequence>
<reference evidence="4" key="2">
    <citation type="submission" date="2020-09" db="EMBL/GenBank/DDBJ databases">
        <authorList>
            <person name="Sun Q."/>
            <person name="Zhou Y."/>
        </authorList>
    </citation>
    <scope>NUCLEOTIDE SEQUENCE</scope>
    <source>
        <strain evidence="4">CGMCC 1.12785</strain>
    </source>
</reference>
<dbReference type="PROSITE" id="PS51186">
    <property type="entry name" value="GNAT"/>
    <property type="match status" value="1"/>
</dbReference>
<keyword evidence="5" id="KW-1185">Reference proteome</keyword>
<evidence type="ECO:0000259" key="3">
    <source>
        <dbReference type="PROSITE" id="PS51186"/>
    </source>
</evidence>
<dbReference type="Proteomes" id="UP000616114">
    <property type="component" value="Unassembled WGS sequence"/>
</dbReference>
<dbReference type="InterPro" id="IPR000182">
    <property type="entry name" value="GNAT_dom"/>
</dbReference>
<dbReference type="SUPFAM" id="SSF55729">
    <property type="entry name" value="Acyl-CoA N-acyltransferases (Nat)"/>
    <property type="match status" value="1"/>
</dbReference>
<dbReference type="CDD" id="cd04301">
    <property type="entry name" value="NAT_SF"/>
    <property type="match status" value="1"/>
</dbReference>
<evidence type="ECO:0000256" key="2">
    <source>
        <dbReference type="ARBA" id="ARBA00023315"/>
    </source>
</evidence>
<dbReference type="InterPro" id="IPR050832">
    <property type="entry name" value="Bact_Acetyltransf"/>
</dbReference>
<proteinExistence type="predicted"/>
<organism evidence="4 5">
    <name type="scientific">Sediminivirga luteola</name>
    <dbReference type="NCBI Taxonomy" id="1774748"/>
    <lineage>
        <taxon>Bacteria</taxon>
        <taxon>Bacillati</taxon>
        <taxon>Actinomycetota</taxon>
        <taxon>Actinomycetes</taxon>
        <taxon>Micrococcales</taxon>
        <taxon>Brevibacteriaceae</taxon>
        <taxon>Sediminivirga</taxon>
    </lineage>
</organism>
<evidence type="ECO:0000313" key="5">
    <source>
        <dbReference type="Proteomes" id="UP000616114"/>
    </source>
</evidence>
<dbReference type="InterPro" id="IPR016181">
    <property type="entry name" value="Acyl_CoA_acyltransferase"/>
</dbReference>
<dbReference type="RefSeq" id="WP_229745214.1">
    <property type="nucleotide sequence ID" value="NZ_BMFY01000015.1"/>
</dbReference>
<gene>
    <name evidence="4" type="ORF">GCM10011333_29340</name>
</gene>
<dbReference type="PANTHER" id="PTHR43877">
    <property type="entry name" value="AMINOALKYLPHOSPHONATE N-ACETYLTRANSFERASE-RELATED-RELATED"/>
    <property type="match status" value="1"/>
</dbReference>
<keyword evidence="2" id="KW-0012">Acyltransferase</keyword>
<dbReference type="Gene3D" id="3.40.630.30">
    <property type="match status" value="1"/>
</dbReference>
<evidence type="ECO:0000256" key="1">
    <source>
        <dbReference type="ARBA" id="ARBA00022679"/>
    </source>
</evidence>
<name>A0A8J2U0K8_9MICO</name>
<dbReference type="Pfam" id="PF13508">
    <property type="entry name" value="Acetyltransf_7"/>
    <property type="match status" value="1"/>
</dbReference>
<accession>A0A8J2U0K8</accession>
<comment type="caution">
    <text evidence="4">The sequence shown here is derived from an EMBL/GenBank/DDBJ whole genome shotgun (WGS) entry which is preliminary data.</text>
</comment>
<dbReference type="GO" id="GO:0016747">
    <property type="term" value="F:acyltransferase activity, transferring groups other than amino-acyl groups"/>
    <property type="evidence" value="ECO:0007669"/>
    <property type="project" value="InterPro"/>
</dbReference>
<dbReference type="EMBL" id="BMFY01000015">
    <property type="protein sequence ID" value="GGA24451.1"/>
    <property type="molecule type" value="Genomic_DNA"/>
</dbReference>
<evidence type="ECO:0000313" key="4">
    <source>
        <dbReference type="EMBL" id="GGA24451.1"/>
    </source>
</evidence>
<protein>
    <recommendedName>
        <fullName evidence="3">N-acetyltransferase domain-containing protein</fullName>
    </recommendedName>
</protein>
<dbReference type="AlphaFoldDB" id="A0A8J2U0K8"/>
<reference evidence="4" key="1">
    <citation type="journal article" date="2014" name="Int. J. Syst. Evol. Microbiol.">
        <title>Complete genome sequence of Corynebacterium casei LMG S-19264T (=DSM 44701T), isolated from a smear-ripened cheese.</title>
        <authorList>
            <consortium name="US DOE Joint Genome Institute (JGI-PGF)"/>
            <person name="Walter F."/>
            <person name="Albersmeier A."/>
            <person name="Kalinowski J."/>
            <person name="Ruckert C."/>
        </authorList>
    </citation>
    <scope>NUCLEOTIDE SEQUENCE</scope>
    <source>
        <strain evidence="4">CGMCC 1.12785</strain>
    </source>
</reference>
<feature type="domain" description="N-acetyltransferase" evidence="3">
    <location>
        <begin position="20"/>
        <end position="169"/>
    </location>
</feature>
<keyword evidence="1" id="KW-0808">Transferase</keyword>